<reference evidence="6" key="1">
    <citation type="submission" date="2022-07" db="EMBL/GenBank/DDBJ databases">
        <title>Ectorhizobium quercum gen.nov., sp. nov.</title>
        <authorList>
            <person name="Ma T."/>
            <person name="Li Y."/>
        </authorList>
    </citation>
    <scope>NUCLEOTIDE SEQUENCE</scope>
    <source>
        <strain evidence="6">BDR2-2</strain>
    </source>
</reference>
<evidence type="ECO:0000259" key="5">
    <source>
        <dbReference type="Pfam" id="PF03330"/>
    </source>
</evidence>
<organism evidence="6 7">
    <name type="scientific">Ectorhizobium quercum</name>
    <dbReference type="NCBI Taxonomy" id="2965071"/>
    <lineage>
        <taxon>Bacteria</taxon>
        <taxon>Pseudomonadati</taxon>
        <taxon>Pseudomonadota</taxon>
        <taxon>Alphaproteobacteria</taxon>
        <taxon>Hyphomicrobiales</taxon>
        <taxon>Rhizobiaceae</taxon>
        <taxon>Ectorhizobium</taxon>
    </lineage>
</organism>
<dbReference type="InterPro" id="IPR012997">
    <property type="entry name" value="RplA"/>
</dbReference>
<feature type="signal peptide" evidence="3">
    <location>
        <begin position="1"/>
        <end position="19"/>
    </location>
</feature>
<dbReference type="CDD" id="cd22268">
    <property type="entry name" value="DPBB_RlpA-like"/>
    <property type="match status" value="1"/>
</dbReference>
<keyword evidence="2 3" id="KW-0961">Cell wall biogenesis/degradation</keyword>
<comment type="similarity">
    <text evidence="3 4">Belongs to the RlpA family.</text>
</comment>
<feature type="chain" id="PRO_5041757653" description="Endolytic peptidoglycan transglycosylase RlpA" evidence="3">
    <location>
        <begin position="20"/>
        <end position="114"/>
    </location>
</feature>
<dbReference type="GO" id="GO:0008932">
    <property type="term" value="F:lytic endotransglycosylase activity"/>
    <property type="evidence" value="ECO:0007669"/>
    <property type="project" value="UniProtKB-UniRule"/>
</dbReference>
<sequence precursor="true">MLAAASAVLLSAFVTSSEASTPQNCGGASWYALTSRTASGERMNAAHLTAAHRSLKFGTKVKVTNRKNGKSVIVRINDRGPFIKGRVIDLSKAAAHQIGMVQSGVAHVCFQSVG</sequence>
<comment type="caution">
    <text evidence="6">The sequence shown here is derived from an EMBL/GenBank/DDBJ whole genome shotgun (WGS) entry which is preliminary data.</text>
</comment>
<feature type="domain" description="RlpA-like protein double-psi beta-barrel" evidence="5">
    <location>
        <begin position="24"/>
        <end position="109"/>
    </location>
</feature>
<protein>
    <recommendedName>
        <fullName evidence="3">Endolytic peptidoglycan transglycosylase RlpA</fullName>
        <ecNumber evidence="3">4.2.2.-</ecNumber>
    </recommendedName>
</protein>
<keyword evidence="3" id="KW-0732">Signal</keyword>
<proteinExistence type="inferred from homology"/>
<dbReference type="Gene3D" id="2.40.40.10">
    <property type="entry name" value="RlpA-like domain"/>
    <property type="match status" value="1"/>
</dbReference>
<dbReference type="RefSeq" id="WP_306410164.1">
    <property type="nucleotide sequence ID" value="NZ_JANFPI010000001.1"/>
</dbReference>
<dbReference type="GO" id="GO:0071555">
    <property type="term" value="P:cell wall organization"/>
    <property type="evidence" value="ECO:0007669"/>
    <property type="project" value="UniProtKB-KW"/>
</dbReference>
<dbReference type="InterPro" id="IPR009009">
    <property type="entry name" value="RlpA-like_DPBB"/>
</dbReference>
<evidence type="ECO:0000256" key="2">
    <source>
        <dbReference type="ARBA" id="ARBA00023316"/>
    </source>
</evidence>
<name>A0AAE3ST99_9HYPH</name>
<dbReference type="PANTHER" id="PTHR34183">
    <property type="entry name" value="ENDOLYTIC PEPTIDOGLYCAN TRANSGLYCOSYLASE RLPA"/>
    <property type="match status" value="1"/>
</dbReference>
<evidence type="ECO:0000256" key="1">
    <source>
        <dbReference type="ARBA" id="ARBA00023239"/>
    </source>
</evidence>
<dbReference type="AlphaFoldDB" id="A0AAE3ST99"/>
<accession>A0AAE3ST99</accession>
<dbReference type="HAMAP" id="MF_02071">
    <property type="entry name" value="RlpA"/>
    <property type="match status" value="1"/>
</dbReference>
<keyword evidence="1 3" id="KW-0456">Lyase</keyword>
<gene>
    <name evidence="3" type="primary">rlpA</name>
    <name evidence="6" type="ORF">NOF55_01235</name>
</gene>
<evidence type="ECO:0000256" key="3">
    <source>
        <dbReference type="HAMAP-Rule" id="MF_02071"/>
    </source>
</evidence>
<dbReference type="InterPro" id="IPR036908">
    <property type="entry name" value="RlpA-like_sf"/>
</dbReference>
<dbReference type="NCBIfam" id="TIGR00413">
    <property type="entry name" value="rlpA"/>
    <property type="match status" value="1"/>
</dbReference>
<dbReference type="Proteomes" id="UP001208771">
    <property type="component" value="Unassembled WGS sequence"/>
</dbReference>
<evidence type="ECO:0000313" key="7">
    <source>
        <dbReference type="Proteomes" id="UP001208771"/>
    </source>
</evidence>
<comment type="function">
    <text evidence="3">Lytic transglycosylase with a strong preference for naked glycan strands that lack stem peptides.</text>
</comment>
<dbReference type="Pfam" id="PF03330">
    <property type="entry name" value="DPBB_1"/>
    <property type="match status" value="1"/>
</dbReference>
<dbReference type="EC" id="4.2.2.-" evidence="3"/>
<evidence type="ECO:0000256" key="4">
    <source>
        <dbReference type="RuleBase" id="RU003495"/>
    </source>
</evidence>
<dbReference type="EMBL" id="JANFPI010000001">
    <property type="protein sequence ID" value="MCX8995722.1"/>
    <property type="molecule type" value="Genomic_DNA"/>
</dbReference>
<dbReference type="SUPFAM" id="SSF50685">
    <property type="entry name" value="Barwin-like endoglucanases"/>
    <property type="match status" value="1"/>
</dbReference>
<evidence type="ECO:0000313" key="6">
    <source>
        <dbReference type="EMBL" id="MCX8995722.1"/>
    </source>
</evidence>
<keyword evidence="7" id="KW-1185">Reference proteome</keyword>
<dbReference type="PANTHER" id="PTHR34183:SF1">
    <property type="entry name" value="ENDOLYTIC PEPTIDOGLYCAN TRANSGLYCOSYLASE RLPA"/>
    <property type="match status" value="1"/>
</dbReference>
<dbReference type="InterPro" id="IPR034718">
    <property type="entry name" value="RlpA"/>
</dbReference>
<dbReference type="GO" id="GO:0000270">
    <property type="term" value="P:peptidoglycan metabolic process"/>
    <property type="evidence" value="ECO:0007669"/>
    <property type="project" value="UniProtKB-UniRule"/>
</dbReference>